<keyword evidence="2" id="KW-0812">Transmembrane</keyword>
<feature type="compositionally biased region" description="Polar residues" evidence="1">
    <location>
        <begin position="504"/>
        <end position="515"/>
    </location>
</feature>
<evidence type="ECO:0000256" key="2">
    <source>
        <dbReference type="SAM" id="Phobius"/>
    </source>
</evidence>
<dbReference type="PANTHER" id="PTHR36424">
    <property type="entry name" value="PHEROMONE-REGULATED MEMBRANE PROTEIN 6"/>
    <property type="match status" value="1"/>
</dbReference>
<keyword evidence="4" id="KW-1185">Reference proteome</keyword>
<name>A0AAN6YR11_9PEZI</name>
<reference evidence="3" key="2">
    <citation type="submission" date="2023-05" db="EMBL/GenBank/DDBJ databases">
        <authorList>
            <consortium name="Lawrence Berkeley National Laboratory"/>
            <person name="Steindorff A."/>
            <person name="Hensen N."/>
            <person name="Bonometti L."/>
            <person name="Westerberg I."/>
            <person name="Brannstrom I.O."/>
            <person name="Guillou S."/>
            <person name="Cros-Aarteil S."/>
            <person name="Calhoun S."/>
            <person name="Haridas S."/>
            <person name="Kuo A."/>
            <person name="Mondo S."/>
            <person name="Pangilinan J."/>
            <person name="Riley R."/>
            <person name="Labutti K."/>
            <person name="Andreopoulos B."/>
            <person name="Lipzen A."/>
            <person name="Chen C."/>
            <person name="Yanf M."/>
            <person name="Daum C."/>
            <person name="Ng V."/>
            <person name="Clum A."/>
            <person name="Ohm R."/>
            <person name="Martin F."/>
            <person name="Silar P."/>
            <person name="Natvig D."/>
            <person name="Lalanne C."/>
            <person name="Gautier V."/>
            <person name="Ament-Velasquez S.L."/>
            <person name="Kruys A."/>
            <person name="Hutchinson M.I."/>
            <person name="Powell A.J."/>
            <person name="Barry K."/>
            <person name="Miller A.N."/>
            <person name="Grigoriev I.V."/>
            <person name="Debuchy R."/>
            <person name="Gladieux P."/>
            <person name="Thoren M.H."/>
            <person name="Johannesson H."/>
        </authorList>
    </citation>
    <scope>NUCLEOTIDE SEQUENCE</scope>
    <source>
        <strain evidence="3">CBS 508.74</strain>
    </source>
</reference>
<dbReference type="EMBL" id="MU853346">
    <property type="protein sequence ID" value="KAK4111428.1"/>
    <property type="molecule type" value="Genomic_DNA"/>
</dbReference>
<gene>
    <name evidence="3" type="ORF">N656DRAFT_769492</name>
</gene>
<dbReference type="AlphaFoldDB" id="A0AAN6YR11"/>
<dbReference type="PANTHER" id="PTHR36424:SF1">
    <property type="entry name" value="LOW AFFINITY K(+) TRANSPORTER 1-RELATED"/>
    <property type="match status" value="1"/>
</dbReference>
<dbReference type="RefSeq" id="XP_064668998.1">
    <property type="nucleotide sequence ID" value="XM_064813709.1"/>
</dbReference>
<feature type="region of interest" description="Disordered" evidence="1">
    <location>
        <begin position="295"/>
        <end position="319"/>
    </location>
</feature>
<dbReference type="GO" id="GO:0005886">
    <property type="term" value="C:plasma membrane"/>
    <property type="evidence" value="ECO:0007669"/>
    <property type="project" value="InterPro"/>
</dbReference>
<feature type="transmembrane region" description="Helical" evidence="2">
    <location>
        <begin position="82"/>
        <end position="103"/>
    </location>
</feature>
<sequence>MGFLSHRRRFVDVQPEQKWDFISLNDFKSTSCFSPFAYGYLWVTLIISVAVYGVDTFTAYQLLAFNKWSSQIEPAQMIPFDVSKWVFTICIILSFVNLGFEYFRAVSIMRRGSVAESFLDSLAARLECIRMGKGRGWKRFLVFSELAKSKKGSEYIALFTFFSFQSWIRVLLCSGPRQVINGLTLYSVYMASLQIQGKDFESSLSNFFDKIRALASEEPRQAVILSGMLFTCIIWIFSFLSLLLAALFFVLYLWGKIPREDGGLTGFCERKVNKRLKQIVSVKINKAIAEEERKRNKAGWKAGRNGEGKPMALQPSLPVLSDDSLPEMPSLQRADTFASLSEKPFRPDSPGSFEMNSLGQKPVRSATMATSRSGYSSKSSLVNNAAEPGMNRSESPIPTLPPVDLEGYSPLRTATGASTGSSRSGPGLQRMGSNGPALGAGYTASPATYSSETMPSFPPPIRSPVNAPNGYRGPGPNQPRDRWAGSGDNRSPFDDHSSGRGSPAPSTISYRSNPMSPRGMGPNGYPIRSATNPVPPRGPPQFPPPRNMTAPMQPYHHPTGSNGSQRSMPGAPGPYDQPNHGNSSLRNVVPNGNYYPQGQNGGDYTSRQNPMTANYPRGPPQRFGGSNGWNQDLERGGGPRY</sequence>
<evidence type="ECO:0008006" key="5">
    <source>
        <dbReference type="Google" id="ProtNLM"/>
    </source>
</evidence>
<feature type="compositionally biased region" description="Pro residues" evidence="1">
    <location>
        <begin position="533"/>
        <end position="546"/>
    </location>
</feature>
<reference evidence="3" key="1">
    <citation type="journal article" date="2023" name="Mol. Phylogenet. Evol.">
        <title>Genome-scale phylogeny and comparative genomics of the fungal order Sordariales.</title>
        <authorList>
            <person name="Hensen N."/>
            <person name="Bonometti L."/>
            <person name="Westerberg I."/>
            <person name="Brannstrom I.O."/>
            <person name="Guillou S."/>
            <person name="Cros-Aarteil S."/>
            <person name="Calhoun S."/>
            <person name="Haridas S."/>
            <person name="Kuo A."/>
            <person name="Mondo S."/>
            <person name="Pangilinan J."/>
            <person name="Riley R."/>
            <person name="LaButti K."/>
            <person name="Andreopoulos B."/>
            <person name="Lipzen A."/>
            <person name="Chen C."/>
            <person name="Yan M."/>
            <person name="Daum C."/>
            <person name="Ng V."/>
            <person name="Clum A."/>
            <person name="Steindorff A."/>
            <person name="Ohm R.A."/>
            <person name="Martin F."/>
            <person name="Silar P."/>
            <person name="Natvig D.O."/>
            <person name="Lalanne C."/>
            <person name="Gautier V."/>
            <person name="Ament-Velasquez S.L."/>
            <person name="Kruys A."/>
            <person name="Hutchinson M.I."/>
            <person name="Powell A.J."/>
            <person name="Barry K."/>
            <person name="Miller A.N."/>
            <person name="Grigoriev I.V."/>
            <person name="Debuchy R."/>
            <person name="Gladieux P."/>
            <person name="Hiltunen Thoren M."/>
            <person name="Johannesson H."/>
        </authorList>
    </citation>
    <scope>NUCLEOTIDE SEQUENCE</scope>
    <source>
        <strain evidence="3">CBS 508.74</strain>
    </source>
</reference>
<comment type="caution">
    <text evidence="3">The sequence shown here is derived from an EMBL/GenBank/DDBJ whole genome shotgun (WGS) entry which is preliminary data.</text>
</comment>
<feature type="transmembrane region" description="Helical" evidence="2">
    <location>
        <begin position="222"/>
        <end position="255"/>
    </location>
</feature>
<dbReference type="Proteomes" id="UP001302812">
    <property type="component" value="Unassembled WGS sequence"/>
</dbReference>
<keyword evidence="2" id="KW-1133">Transmembrane helix</keyword>
<feature type="compositionally biased region" description="Polar residues" evidence="1">
    <location>
        <begin position="445"/>
        <end position="454"/>
    </location>
</feature>
<feature type="compositionally biased region" description="Polar residues" evidence="1">
    <location>
        <begin position="367"/>
        <end position="383"/>
    </location>
</feature>
<feature type="region of interest" description="Disordered" evidence="1">
    <location>
        <begin position="336"/>
        <end position="641"/>
    </location>
</feature>
<dbReference type="Pfam" id="PF16944">
    <property type="entry name" value="KCH"/>
    <property type="match status" value="1"/>
</dbReference>
<protein>
    <recommendedName>
        <fullName evidence="5">Pheromone-regulated membrane protein</fullName>
    </recommendedName>
</protein>
<evidence type="ECO:0000313" key="4">
    <source>
        <dbReference type="Proteomes" id="UP001302812"/>
    </source>
</evidence>
<dbReference type="GO" id="GO:0015079">
    <property type="term" value="F:potassium ion transmembrane transporter activity"/>
    <property type="evidence" value="ECO:0007669"/>
    <property type="project" value="InterPro"/>
</dbReference>
<proteinExistence type="predicted"/>
<dbReference type="GeneID" id="89937834"/>
<keyword evidence="2" id="KW-0472">Membrane</keyword>
<evidence type="ECO:0000313" key="3">
    <source>
        <dbReference type="EMBL" id="KAK4111428.1"/>
    </source>
</evidence>
<dbReference type="InterPro" id="IPR031606">
    <property type="entry name" value="Kch1/2"/>
</dbReference>
<accession>A0AAN6YR11</accession>
<feature type="transmembrane region" description="Helical" evidence="2">
    <location>
        <begin position="37"/>
        <end position="62"/>
    </location>
</feature>
<evidence type="ECO:0000256" key="1">
    <source>
        <dbReference type="SAM" id="MobiDB-lite"/>
    </source>
</evidence>
<feature type="compositionally biased region" description="Low complexity" evidence="1">
    <location>
        <begin position="412"/>
        <end position="425"/>
    </location>
</feature>
<organism evidence="3 4">
    <name type="scientific">Canariomyces notabilis</name>
    <dbReference type="NCBI Taxonomy" id="2074819"/>
    <lineage>
        <taxon>Eukaryota</taxon>
        <taxon>Fungi</taxon>
        <taxon>Dikarya</taxon>
        <taxon>Ascomycota</taxon>
        <taxon>Pezizomycotina</taxon>
        <taxon>Sordariomycetes</taxon>
        <taxon>Sordariomycetidae</taxon>
        <taxon>Sordariales</taxon>
        <taxon>Chaetomiaceae</taxon>
        <taxon>Canariomyces</taxon>
    </lineage>
</organism>
<feature type="compositionally biased region" description="Basic and acidic residues" evidence="1">
    <location>
        <begin position="632"/>
        <end position="641"/>
    </location>
</feature>
<feature type="compositionally biased region" description="Polar residues" evidence="1">
    <location>
        <begin position="603"/>
        <end position="612"/>
    </location>
</feature>